<dbReference type="AlphaFoldDB" id="A0A941GP85"/>
<dbReference type="Pfam" id="PF01832">
    <property type="entry name" value="Glucosaminidase"/>
    <property type="match status" value="1"/>
</dbReference>
<comment type="caution">
    <text evidence="2">The sequence shown here is derived from an EMBL/GenBank/DDBJ whole genome shotgun (WGS) entry which is preliminary data.</text>
</comment>
<name>A0A941GP85_9CHRO</name>
<evidence type="ECO:0000259" key="1">
    <source>
        <dbReference type="Pfam" id="PF01832"/>
    </source>
</evidence>
<evidence type="ECO:0000313" key="3">
    <source>
        <dbReference type="Proteomes" id="UP000767446"/>
    </source>
</evidence>
<reference evidence="2" key="1">
    <citation type="submission" date="2021-02" db="EMBL/GenBank/DDBJ databases">
        <title>Metagenome analyses of Stigonema ocellatum DSM 106950, Chlorogloea purpurea SAG 13.99 and Gomphosphaeria aponina DSM 107014.</title>
        <authorList>
            <person name="Marter P."/>
            <person name="Huang S."/>
        </authorList>
    </citation>
    <scope>NUCLEOTIDE SEQUENCE</scope>
    <source>
        <strain evidence="2">JP213</strain>
    </source>
</reference>
<evidence type="ECO:0000313" key="2">
    <source>
        <dbReference type="EMBL" id="MBR8826501.1"/>
    </source>
</evidence>
<organism evidence="2 3">
    <name type="scientific">Gomphosphaeria aponina SAG 52.96 = DSM 107014</name>
    <dbReference type="NCBI Taxonomy" id="1521640"/>
    <lineage>
        <taxon>Bacteria</taxon>
        <taxon>Bacillati</taxon>
        <taxon>Cyanobacteriota</taxon>
        <taxon>Cyanophyceae</taxon>
        <taxon>Oscillatoriophycideae</taxon>
        <taxon>Chroococcales</taxon>
        <taxon>Gomphosphaeriaceae</taxon>
        <taxon>Gomphosphaeria</taxon>
    </lineage>
</organism>
<protein>
    <submittedName>
        <fullName evidence="2">Glucosaminidase domain-containing protein</fullName>
    </submittedName>
</protein>
<gene>
    <name evidence="2" type="ORF">DSM107014_01110</name>
</gene>
<sequence>MSRIFIAACTNIGKERESEKVDQNKQAMQIILLRDRIVSELRSRGYQILSVPDDYTSQASIQWINDHSHPEDIALELNSHLRETSIFYIANNTNRQKQAELLLLLLSRRVPQMVSEGFFPDTATPYGKLDFCRQLIIPSLVMKIGFLNLPDEQEIIRNMALGIADGLLAWSQEVVSAHPPDFLNAKTYQTIKIKINQRDYDEQGLLINGNAYITIDLADRLGIDLTKSPSIRPVEYQGIVYVKAIDLREHNISVKWDERTFTVFFRSIFPICQRDFGWIMGHGNTSITQLTMFLKHHNEKAFANFPDLPELYQKEAAIEGVNHDIAFCQMCLETDFLHFEQEIKPSQNNFAGLGTIGGGATFATFTSRTIGVRAHIQHLKAYASREPLIQEVIDPRFDFVTRGVAPHISQLSGRWSANLTYGDKIMAMLRRLYELANLL</sequence>
<proteinExistence type="predicted"/>
<dbReference type="Proteomes" id="UP000767446">
    <property type="component" value="Unassembled WGS sequence"/>
</dbReference>
<dbReference type="InterPro" id="IPR002901">
    <property type="entry name" value="MGlyc_endo_b_GlcNAc-like_dom"/>
</dbReference>
<dbReference type="EMBL" id="JADQBC010000004">
    <property type="protein sequence ID" value="MBR8826501.1"/>
    <property type="molecule type" value="Genomic_DNA"/>
</dbReference>
<dbReference type="GO" id="GO:0004040">
    <property type="term" value="F:amidase activity"/>
    <property type="evidence" value="ECO:0007669"/>
    <property type="project" value="InterPro"/>
</dbReference>
<feature type="domain" description="Mannosyl-glycoprotein endo-beta-N-acetylglucosamidase-like" evidence="1">
    <location>
        <begin position="311"/>
        <end position="433"/>
    </location>
</feature>
<accession>A0A941GP85</accession>